<name>F2JUY1_MARM1</name>
<dbReference type="STRING" id="717774.Marme_2398"/>
<gene>
    <name evidence="2" type="ordered locus">Marme_2398</name>
</gene>
<dbReference type="Pfam" id="PF08818">
    <property type="entry name" value="DUF1801"/>
    <property type="match status" value="1"/>
</dbReference>
<evidence type="ECO:0000313" key="2">
    <source>
        <dbReference type="EMBL" id="ADZ91635.1"/>
    </source>
</evidence>
<reference evidence="2 3" key="1">
    <citation type="journal article" date="2012" name="Stand. Genomic Sci.">
        <title>Complete genome sequence of the melanogenic marine bacterium Marinomonas mediterranea type strain (MMB-1(T)).</title>
        <authorList>
            <person name="Lucas-Elio P."/>
            <person name="Goodwin L."/>
            <person name="Woyke T."/>
            <person name="Pitluck S."/>
            <person name="Nolan M."/>
            <person name="Kyrpides N.C."/>
            <person name="Detter J.C."/>
            <person name="Copeland A."/>
            <person name="Teshima H."/>
            <person name="Bruce D."/>
            <person name="Detter C."/>
            <person name="Tapia R."/>
            <person name="Han S."/>
            <person name="Land M.L."/>
            <person name="Ivanova N."/>
            <person name="Mikhailova N."/>
            <person name="Johnston A.W."/>
            <person name="Sanchez-Amat A."/>
        </authorList>
    </citation>
    <scope>NUCLEOTIDE SEQUENCE [LARGE SCALE GENOMIC DNA]</scope>
    <source>
        <strain evidence="3">ATCC 700492 / JCM 21426 / NBRC 103028 / MMB-1</strain>
    </source>
</reference>
<proteinExistence type="predicted"/>
<dbReference type="KEGG" id="mme:Marme_2398"/>
<organism evidence="2 3">
    <name type="scientific">Marinomonas mediterranea (strain ATCC 700492 / JCM 21426 / NBRC 103028 / MMB-1)</name>
    <dbReference type="NCBI Taxonomy" id="717774"/>
    <lineage>
        <taxon>Bacteria</taxon>
        <taxon>Pseudomonadati</taxon>
        <taxon>Pseudomonadota</taxon>
        <taxon>Gammaproteobacteria</taxon>
        <taxon>Oceanospirillales</taxon>
        <taxon>Oceanospirillaceae</taxon>
        <taxon>Marinomonas</taxon>
    </lineage>
</organism>
<dbReference type="Proteomes" id="UP000001062">
    <property type="component" value="Chromosome"/>
</dbReference>
<dbReference type="InterPro" id="IPR014922">
    <property type="entry name" value="YdhG-like"/>
</dbReference>
<evidence type="ECO:0000259" key="1">
    <source>
        <dbReference type="Pfam" id="PF08818"/>
    </source>
</evidence>
<dbReference type="HOGENOM" id="CLU_130827_1_0_6"/>
<dbReference type="OrthoDB" id="328972at2"/>
<feature type="domain" description="YdhG-like" evidence="1">
    <location>
        <begin position="20"/>
        <end position="120"/>
    </location>
</feature>
<keyword evidence="3" id="KW-1185">Reference proteome</keyword>
<dbReference type="RefSeq" id="WP_013661539.1">
    <property type="nucleotide sequence ID" value="NC_015276.1"/>
</dbReference>
<dbReference type="SUPFAM" id="SSF159888">
    <property type="entry name" value="YdhG-like"/>
    <property type="match status" value="1"/>
</dbReference>
<sequence>MDVLVKNKVDLYPREAVSVLIQIRQAIYDIADEYQLGNVEETLKWGQPSYLVKGGSTVRFDWNPDFPERCFVFFHCQTKLVETFREVYGDQLEYQGKRAIVLRIKAPFPSVQLTHCLSLALRYHSLKQLPLLGC</sequence>
<protein>
    <recommendedName>
        <fullName evidence="1">YdhG-like domain-containing protein</fullName>
    </recommendedName>
</protein>
<dbReference type="PATRIC" id="fig|717774.3.peg.2479"/>
<dbReference type="EMBL" id="CP002583">
    <property type="protein sequence ID" value="ADZ91635.1"/>
    <property type="molecule type" value="Genomic_DNA"/>
</dbReference>
<evidence type="ECO:0000313" key="3">
    <source>
        <dbReference type="Proteomes" id="UP000001062"/>
    </source>
</evidence>
<accession>F2JUY1</accession>
<dbReference type="eggNOG" id="COG5646">
    <property type="taxonomic scope" value="Bacteria"/>
</dbReference>
<dbReference type="AlphaFoldDB" id="F2JUY1"/>